<dbReference type="InterPro" id="IPR036890">
    <property type="entry name" value="HATPase_C_sf"/>
</dbReference>
<keyword evidence="7" id="KW-0902">Two-component regulatory system</keyword>
<dbReference type="AlphaFoldDB" id="A0A935MTK5"/>
<accession>A0A935MTK5</accession>
<dbReference type="Gene3D" id="3.30.565.10">
    <property type="entry name" value="Histidine kinase-like ATPase, C-terminal domain"/>
    <property type="match status" value="1"/>
</dbReference>
<feature type="transmembrane region" description="Helical" evidence="8">
    <location>
        <begin position="12"/>
        <end position="32"/>
    </location>
</feature>
<dbReference type="InterPro" id="IPR005467">
    <property type="entry name" value="His_kinase_dom"/>
</dbReference>
<comment type="subcellular location">
    <subcellularLocation>
        <location evidence="2">Membrane</location>
    </subcellularLocation>
</comment>
<dbReference type="Pfam" id="PF02518">
    <property type="entry name" value="HATPase_c"/>
    <property type="match status" value="1"/>
</dbReference>
<dbReference type="SUPFAM" id="SSF158472">
    <property type="entry name" value="HAMP domain-like"/>
    <property type="match status" value="1"/>
</dbReference>
<dbReference type="EC" id="2.7.13.3" evidence="3"/>
<dbReference type="SUPFAM" id="SSF55874">
    <property type="entry name" value="ATPase domain of HSP90 chaperone/DNA topoisomerase II/histidine kinase"/>
    <property type="match status" value="1"/>
</dbReference>
<dbReference type="PROSITE" id="PS50109">
    <property type="entry name" value="HIS_KIN"/>
    <property type="match status" value="1"/>
</dbReference>
<feature type="domain" description="Histidine kinase" evidence="9">
    <location>
        <begin position="251"/>
        <end position="448"/>
    </location>
</feature>
<dbReference type="PANTHER" id="PTHR24421">
    <property type="entry name" value="NITRATE/NITRITE SENSOR PROTEIN NARX-RELATED"/>
    <property type="match status" value="1"/>
</dbReference>
<dbReference type="GO" id="GO:0016020">
    <property type="term" value="C:membrane"/>
    <property type="evidence" value="ECO:0007669"/>
    <property type="project" value="UniProtKB-SubCell"/>
</dbReference>
<dbReference type="EMBL" id="JADJMS010000024">
    <property type="protein sequence ID" value="MBK7415759.1"/>
    <property type="molecule type" value="Genomic_DNA"/>
</dbReference>
<dbReference type="PANTHER" id="PTHR24421:SF58">
    <property type="entry name" value="SIGNAL TRANSDUCTION HISTIDINE-PROTEIN KINASE_PHOSPHATASE UHPB"/>
    <property type="match status" value="1"/>
</dbReference>
<evidence type="ECO:0000256" key="5">
    <source>
        <dbReference type="ARBA" id="ARBA00022679"/>
    </source>
</evidence>
<dbReference type="Gene3D" id="1.20.5.1930">
    <property type="match status" value="1"/>
</dbReference>
<evidence type="ECO:0000313" key="12">
    <source>
        <dbReference type="Proteomes" id="UP000739411"/>
    </source>
</evidence>
<dbReference type="InterPro" id="IPR003594">
    <property type="entry name" value="HATPase_dom"/>
</dbReference>
<evidence type="ECO:0000256" key="7">
    <source>
        <dbReference type="ARBA" id="ARBA00023012"/>
    </source>
</evidence>
<dbReference type="InterPro" id="IPR050482">
    <property type="entry name" value="Sensor_HK_TwoCompSys"/>
</dbReference>
<feature type="transmembrane region" description="Helical" evidence="8">
    <location>
        <begin position="153"/>
        <end position="173"/>
    </location>
</feature>
<evidence type="ECO:0000256" key="4">
    <source>
        <dbReference type="ARBA" id="ARBA00022553"/>
    </source>
</evidence>
<reference evidence="11 12" key="1">
    <citation type="submission" date="2020-10" db="EMBL/GenBank/DDBJ databases">
        <title>Connecting structure to function with the recovery of over 1000 high-quality activated sludge metagenome-assembled genomes encoding full-length rRNA genes using long-read sequencing.</title>
        <authorList>
            <person name="Singleton C.M."/>
            <person name="Petriglieri F."/>
            <person name="Kristensen J.M."/>
            <person name="Kirkegaard R.H."/>
            <person name="Michaelsen T.Y."/>
            <person name="Andersen M.H."/>
            <person name="Karst S.M."/>
            <person name="Dueholm M.S."/>
            <person name="Nielsen P.H."/>
            <person name="Albertsen M."/>
        </authorList>
    </citation>
    <scope>NUCLEOTIDE SEQUENCE [LARGE SCALE GENOMIC DNA]</scope>
    <source>
        <strain evidence="11">EsbW_18-Q3-R4-48_BATAC.463</strain>
    </source>
</reference>
<proteinExistence type="predicted"/>
<dbReference type="CDD" id="cd16917">
    <property type="entry name" value="HATPase_UhpB-NarQ-NarX-like"/>
    <property type="match status" value="1"/>
</dbReference>
<evidence type="ECO:0000256" key="1">
    <source>
        <dbReference type="ARBA" id="ARBA00000085"/>
    </source>
</evidence>
<evidence type="ECO:0000313" key="11">
    <source>
        <dbReference type="EMBL" id="MBK7415759.1"/>
    </source>
</evidence>
<dbReference type="Pfam" id="PF00672">
    <property type="entry name" value="HAMP"/>
    <property type="match status" value="1"/>
</dbReference>
<dbReference type="Pfam" id="PF07730">
    <property type="entry name" value="HisKA_3"/>
    <property type="match status" value="1"/>
</dbReference>
<evidence type="ECO:0000256" key="3">
    <source>
        <dbReference type="ARBA" id="ARBA00012438"/>
    </source>
</evidence>
<comment type="caution">
    <text evidence="11">The sequence shown here is derived from an EMBL/GenBank/DDBJ whole genome shotgun (WGS) entry which is preliminary data.</text>
</comment>
<keyword evidence="6" id="KW-0418">Kinase</keyword>
<evidence type="ECO:0000256" key="2">
    <source>
        <dbReference type="ARBA" id="ARBA00004370"/>
    </source>
</evidence>
<evidence type="ECO:0000256" key="6">
    <source>
        <dbReference type="ARBA" id="ARBA00022777"/>
    </source>
</evidence>
<dbReference type="InterPro" id="IPR011712">
    <property type="entry name" value="Sig_transdc_His_kin_sub3_dim/P"/>
</dbReference>
<dbReference type="GO" id="GO:0046983">
    <property type="term" value="F:protein dimerization activity"/>
    <property type="evidence" value="ECO:0007669"/>
    <property type="project" value="InterPro"/>
</dbReference>
<keyword evidence="8" id="KW-0812">Transmembrane</keyword>
<keyword evidence="8" id="KW-0472">Membrane</keyword>
<keyword evidence="8" id="KW-1133">Transmembrane helix</keyword>
<organism evidence="11 12">
    <name type="scientific">Candidatus Dechloromonas phosphorivorans</name>
    <dbReference type="NCBI Taxonomy" id="2899244"/>
    <lineage>
        <taxon>Bacteria</taxon>
        <taxon>Pseudomonadati</taxon>
        <taxon>Pseudomonadota</taxon>
        <taxon>Betaproteobacteria</taxon>
        <taxon>Rhodocyclales</taxon>
        <taxon>Azonexaceae</taxon>
        <taxon>Dechloromonas</taxon>
    </lineage>
</organism>
<dbReference type="SMART" id="SM00304">
    <property type="entry name" value="HAMP"/>
    <property type="match status" value="1"/>
</dbReference>
<comment type="catalytic activity">
    <reaction evidence="1">
        <text>ATP + protein L-histidine = ADP + protein N-phospho-L-histidine.</text>
        <dbReference type="EC" id="2.7.13.3"/>
    </reaction>
</comment>
<name>A0A935MTK5_9RHOO</name>
<evidence type="ECO:0000259" key="10">
    <source>
        <dbReference type="PROSITE" id="PS50885"/>
    </source>
</evidence>
<dbReference type="Gene3D" id="6.10.340.10">
    <property type="match status" value="1"/>
</dbReference>
<evidence type="ECO:0000256" key="8">
    <source>
        <dbReference type="SAM" id="Phobius"/>
    </source>
</evidence>
<dbReference type="Proteomes" id="UP000739411">
    <property type="component" value="Unassembled WGS sequence"/>
</dbReference>
<dbReference type="SMART" id="SM00387">
    <property type="entry name" value="HATPase_c"/>
    <property type="match status" value="1"/>
</dbReference>
<feature type="domain" description="HAMP" evidence="10">
    <location>
        <begin position="174"/>
        <end position="226"/>
    </location>
</feature>
<gene>
    <name evidence="11" type="ORF">IPJ38_12220</name>
</gene>
<evidence type="ECO:0000259" key="9">
    <source>
        <dbReference type="PROSITE" id="PS50109"/>
    </source>
</evidence>
<dbReference type="InterPro" id="IPR003660">
    <property type="entry name" value="HAMP_dom"/>
</dbReference>
<sequence>MERRRLSLRTRLSFVLTGLLAGLLLGLAGLWLQGARTGIHEEVEAATRVSEQWLQVIARQSAASGINADQLLALLQPAGRIRANALEVLDAGGERLYLSPGPSYKQGRVVPGYFAQLVAPAFAARRIEFGALAVVIHPDPSRSIIDAWDDFCAMAGLALAFLAVLFIASRLALDRALKPLEKLLAALDRTGQGRFDIRLPAPAAPELARLARAYNGMADRLAQAVDENVRLESDQEVARCLQSRLEAERRSIARELHDELAQGITAVRALAGAIVQRSTDQPALQAPANSIIGVTGEMQDGVRNILKSLRSTAKNDQKISTTLRTFLESWEQRQPQINLTVALADPLSAIPETQAATLLRVTQEALTNILRHAAARHVSVSLRQIGVWLELTICDDGCGLDGAPSVQAGCGFGLSGMRERLADFGGSLTFQTPAGGGCQLCARLPVAHLSPCLEVET</sequence>
<dbReference type="PROSITE" id="PS50885">
    <property type="entry name" value="HAMP"/>
    <property type="match status" value="1"/>
</dbReference>
<keyword evidence="4" id="KW-0597">Phosphoprotein</keyword>
<dbReference type="CDD" id="cd06225">
    <property type="entry name" value="HAMP"/>
    <property type="match status" value="1"/>
</dbReference>
<dbReference type="GO" id="GO:0000155">
    <property type="term" value="F:phosphorelay sensor kinase activity"/>
    <property type="evidence" value="ECO:0007669"/>
    <property type="project" value="InterPro"/>
</dbReference>
<protein>
    <recommendedName>
        <fullName evidence="3">histidine kinase</fullName>
        <ecNumber evidence="3">2.7.13.3</ecNumber>
    </recommendedName>
</protein>
<keyword evidence="5" id="KW-0808">Transferase</keyword>